<organism evidence="1 2">
    <name type="scientific">Desulfonema magnum</name>
    <dbReference type="NCBI Taxonomy" id="45655"/>
    <lineage>
        <taxon>Bacteria</taxon>
        <taxon>Pseudomonadati</taxon>
        <taxon>Thermodesulfobacteriota</taxon>
        <taxon>Desulfobacteria</taxon>
        <taxon>Desulfobacterales</taxon>
        <taxon>Desulfococcaceae</taxon>
        <taxon>Desulfonema</taxon>
    </lineage>
</organism>
<protein>
    <submittedName>
        <fullName evidence="1">Uncharacterized protein</fullName>
    </submittedName>
</protein>
<sequence length="49" mass="6032">MIFNNFPSAQHFWNAPAIFYLKNKRAEHLKQRRHLEEKEKSIQQIRYSS</sequence>
<reference evidence="1" key="1">
    <citation type="journal article" date="2021" name="Microb. Physiol.">
        <title>Proteogenomic Insights into the Physiology of Marine, Sulfate-Reducing, Filamentous Desulfonema limicola and Desulfonema magnum.</title>
        <authorList>
            <person name="Schnaars V."/>
            <person name="Wohlbrand L."/>
            <person name="Scheve S."/>
            <person name="Hinrichs C."/>
            <person name="Reinhardt R."/>
            <person name="Rabus R."/>
        </authorList>
    </citation>
    <scope>NUCLEOTIDE SEQUENCE</scope>
    <source>
        <strain evidence="1">4be13</strain>
    </source>
</reference>
<dbReference type="AlphaFoldDB" id="A0A975BXI0"/>
<accession>A0A975BXI0</accession>
<proteinExistence type="predicted"/>
<gene>
    <name evidence="1" type="ORF">dnm_094480</name>
</gene>
<keyword evidence="2" id="KW-1185">Reference proteome</keyword>
<dbReference type="EMBL" id="CP061800">
    <property type="protein sequence ID" value="QTA93347.1"/>
    <property type="molecule type" value="Genomic_DNA"/>
</dbReference>
<evidence type="ECO:0000313" key="2">
    <source>
        <dbReference type="Proteomes" id="UP000663722"/>
    </source>
</evidence>
<evidence type="ECO:0000313" key="1">
    <source>
        <dbReference type="EMBL" id="QTA93347.1"/>
    </source>
</evidence>
<dbReference type="Proteomes" id="UP000663722">
    <property type="component" value="Chromosome"/>
</dbReference>
<name>A0A975BXI0_9BACT</name>
<dbReference type="KEGG" id="dmm:dnm_094480"/>